<evidence type="ECO:0000256" key="14">
    <source>
        <dbReference type="ARBA" id="ARBA00023242"/>
    </source>
</evidence>
<dbReference type="SMART" id="SM00391">
    <property type="entry name" value="MBD"/>
    <property type="match status" value="1"/>
</dbReference>
<dbReference type="InterPro" id="IPR051516">
    <property type="entry name" value="SETDB_methyltransferase"/>
</dbReference>
<evidence type="ECO:0000256" key="11">
    <source>
        <dbReference type="ARBA" id="ARBA00022853"/>
    </source>
</evidence>
<dbReference type="Gene3D" id="2.170.270.10">
    <property type="entry name" value="SET domain"/>
    <property type="match status" value="1"/>
</dbReference>
<evidence type="ECO:0000256" key="13">
    <source>
        <dbReference type="ARBA" id="ARBA00023163"/>
    </source>
</evidence>
<keyword evidence="4" id="KW-0678">Repressor</keyword>
<evidence type="ECO:0000256" key="10">
    <source>
        <dbReference type="ARBA" id="ARBA00022833"/>
    </source>
</evidence>
<keyword evidence="10" id="KW-0862">Zinc</keyword>
<evidence type="ECO:0000259" key="17">
    <source>
        <dbReference type="PROSITE" id="PS50982"/>
    </source>
</evidence>
<dbReference type="Proteomes" id="UP001642540">
    <property type="component" value="Unassembled WGS sequence"/>
</dbReference>
<keyword evidence="3" id="KW-0158">Chromosome</keyword>
<accession>A0ABP1R643</accession>
<dbReference type="InterPro" id="IPR001739">
    <property type="entry name" value="Methyl_CpG_DNA-bd"/>
</dbReference>
<sequence length="660" mass="75520">MAARTVVIQNAPQDEEHHQILNDAALSMPLLPSDINNLVPQVGEEVYAISESKDLLMPWCKAKVFGTTDNPEKVIVHYEHKKGNTNGEAENDSVELSTLQLANANPTSARIPVGFRVIAKFKKDTKDSRSFLVGTVGDNSRMENDRYLIFFDNKAVHDVDPKDVRMIYKNSVLWGEEVHPEMRNFLKHYAKFYPAWPLVSVQEGTWIAIECDGNCCVARVTEVSYFFAKVVFYHSGESERIYRGSDRICRQKKLFNQCDESDTLCEYEGITKNLELPAKALQPKTFHQNELCTPYCVPKYVQLPEFKNRSPLLRPLLFGWRRRRTNPKKQSKTPKIVYVAPCGYIVRSYDLLRQYLKVTDSNFPVTLFSFDNEVHEGNFFVADYEKCSHHDISDGKEFHSVPAINSLREHLFPHFEYVTEQVMKDSVRLDKSVVGHKCCCTDNCWLNSCNCKAKTQCNKNNTKFRYEYGRLLVQIPDVVYECNSNCSCGPQCPNRLVQNRITFPLQVFFSEKKGWGCRTLCDIPMGAFVGTYTGEVMTVKASDDAAEKSEYELCLNYCSALDARKAKKFRGNYEKQKDLLIIDAYKKGNAMRFLNHSCEPNVRVQRVYLESGDGNLNEMAFFTNSTIKAGSELTMKYNYDLDDTDIRPCACGSTKCTGRM</sequence>
<comment type="caution">
    <text evidence="18">The sequence shown here is derived from an EMBL/GenBank/DDBJ whole genome shotgun (WGS) entry which is preliminary data.</text>
</comment>
<evidence type="ECO:0000259" key="15">
    <source>
        <dbReference type="PROSITE" id="PS50280"/>
    </source>
</evidence>
<evidence type="ECO:0000256" key="12">
    <source>
        <dbReference type="ARBA" id="ARBA00023015"/>
    </source>
</evidence>
<dbReference type="PROSITE" id="PS50867">
    <property type="entry name" value="PRE_SET"/>
    <property type="match status" value="1"/>
</dbReference>
<keyword evidence="8" id="KW-0479">Metal-binding</keyword>
<gene>
    <name evidence="18" type="ORF">ODALV1_LOCUS17634</name>
</gene>
<dbReference type="Pfam" id="PF00856">
    <property type="entry name" value="SET"/>
    <property type="match status" value="1"/>
</dbReference>
<protein>
    <recommendedName>
        <fullName evidence="20">Histone-lysine N-methyltransferase eggless</fullName>
    </recommendedName>
</protein>
<evidence type="ECO:0008006" key="20">
    <source>
        <dbReference type="Google" id="ProtNLM"/>
    </source>
</evidence>
<feature type="domain" description="Pre-SET" evidence="16">
    <location>
        <begin position="436"/>
        <end position="500"/>
    </location>
</feature>
<keyword evidence="9" id="KW-0677">Repeat</keyword>
<dbReference type="Pfam" id="PF18359">
    <property type="entry name" value="Tudor_5"/>
    <property type="match status" value="1"/>
</dbReference>
<keyword evidence="13" id="KW-0804">Transcription</keyword>
<evidence type="ECO:0000256" key="6">
    <source>
        <dbReference type="ARBA" id="ARBA00022679"/>
    </source>
</evidence>
<feature type="domain" description="MBD" evidence="17">
    <location>
        <begin position="306"/>
        <end position="375"/>
    </location>
</feature>
<dbReference type="Gene3D" id="2.30.30.140">
    <property type="match status" value="1"/>
</dbReference>
<evidence type="ECO:0000256" key="2">
    <source>
        <dbReference type="ARBA" id="ARBA00004286"/>
    </source>
</evidence>
<dbReference type="PANTHER" id="PTHR46024">
    <property type="entry name" value="HISTONE-LYSINE N-METHYLTRANSFERASE EGGLESS"/>
    <property type="match status" value="1"/>
</dbReference>
<keyword evidence="7" id="KW-0949">S-adenosyl-L-methionine</keyword>
<keyword evidence="14" id="KW-0539">Nucleus</keyword>
<feature type="domain" description="SET" evidence="15">
    <location>
        <begin position="503"/>
        <end position="638"/>
    </location>
</feature>
<keyword evidence="11" id="KW-0156">Chromatin regulator</keyword>
<dbReference type="InterPro" id="IPR041292">
    <property type="entry name" value="Tudor_4"/>
</dbReference>
<dbReference type="InterPro" id="IPR007728">
    <property type="entry name" value="Pre-SET_dom"/>
</dbReference>
<dbReference type="InterPro" id="IPR046341">
    <property type="entry name" value="SET_dom_sf"/>
</dbReference>
<dbReference type="InterPro" id="IPR041291">
    <property type="entry name" value="TUDOR_5"/>
</dbReference>
<proteinExistence type="predicted"/>
<dbReference type="SUPFAM" id="SSF82199">
    <property type="entry name" value="SET domain"/>
    <property type="match status" value="1"/>
</dbReference>
<evidence type="ECO:0000256" key="7">
    <source>
        <dbReference type="ARBA" id="ARBA00022691"/>
    </source>
</evidence>
<name>A0ABP1R643_9HEXA</name>
<evidence type="ECO:0000256" key="8">
    <source>
        <dbReference type="ARBA" id="ARBA00022723"/>
    </source>
</evidence>
<dbReference type="Pfam" id="PF01429">
    <property type="entry name" value="MBD"/>
    <property type="match status" value="1"/>
</dbReference>
<dbReference type="PANTHER" id="PTHR46024:SF1">
    <property type="entry name" value="HISTONE-LYSINE N-METHYLTRANSFERASE EGGLESS"/>
    <property type="match status" value="1"/>
</dbReference>
<dbReference type="PROSITE" id="PS50280">
    <property type="entry name" value="SET"/>
    <property type="match status" value="1"/>
</dbReference>
<evidence type="ECO:0000256" key="4">
    <source>
        <dbReference type="ARBA" id="ARBA00022491"/>
    </source>
</evidence>
<evidence type="ECO:0000256" key="5">
    <source>
        <dbReference type="ARBA" id="ARBA00022603"/>
    </source>
</evidence>
<comment type="subcellular location">
    <subcellularLocation>
        <location evidence="2">Chromosome</location>
    </subcellularLocation>
    <subcellularLocation>
        <location evidence="1">Nucleus</location>
    </subcellularLocation>
</comment>
<evidence type="ECO:0000259" key="16">
    <source>
        <dbReference type="PROSITE" id="PS50867"/>
    </source>
</evidence>
<keyword evidence="12" id="KW-0805">Transcription regulation</keyword>
<evidence type="ECO:0000313" key="18">
    <source>
        <dbReference type="EMBL" id="CAL8117317.1"/>
    </source>
</evidence>
<organism evidence="18 19">
    <name type="scientific">Orchesella dallaii</name>
    <dbReference type="NCBI Taxonomy" id="48710"/>
    <lineage>
        <taxon>Eukaryota</taxon>
        <taxon>Metazoa</taxon>
        <taxon>Ecdysozoa</taxon>
        <taxon>Arthropoda</taxon>
        <taxon>Hexapoda</taxon>
        <taxon>Collembola</taxon>
        <taxon>Entomobryomorpha</taxon>
        <taxon>Entomobryoidea</taxon>
        <taxon>Orchesellidae</taxon>
        <taxon>Orchesellinae</taxon>
        <taxon>Orchesella</taxon>
    </lineage>
</organism>
<dbReference type="EMBL" id="CAXLJM020000054">
    <property type="protein sequence ID" value="CAL8117317.1"/>
    <property type="molecule type" value="Genomic_DNA"/>
</dbReference>
<dbReference type="Pfam" id="PF05033">
    <property type="entry name" value="Pre-SET"/>
    <property type="match status" value="1"/>
</dbReference>
<dbReference type="SMART" id="SM00317">
    <property type="entry name" value="SET"/>
    <property type="match status" value="1"/>
</dbReference>
<keyword evidence="6" id="KW-0808">Transferase</keyword>
<dbReference type="SUPFAM" id="SSF54171">
    <property type="entry name" value="DNA-binding domain"/>
    <property type="match status" value="1"/>
</dbReference>
<dbReference type="Pfam" id="PF18358">
    <property type="entry name" value="Tudor_4"/>
    <property type="match status" value="1"/>
</dbReference>
<reference evidence="18 19" key="1">
    <citation type="submission" date="2024-08" db="EMBL/GenBank/DDBJ databases">
        <authorList>
            <person name="Cucini C."/>
            <person name="Frati F."/>
        </authorList>
    </citation>
    <scope>NUCLEOTIDE SEQUENCE [LARGE SCALE GENOMIC DNA]</scope>
</reference>
<evidence type="ECO:0000256" key="3">
    <source>
        <dbReference type="ARBA" id="ARBA00022454"/>
    </source>
</evidence>
<evidence type="ECO:0000256" key="1">
    <source>
        <dbReference type="ARBA" id="ARBA00004123"/>
    </source>
</evidence>
<keyword evidence="5" id="KW-0489">Methyltransferase</keyword>
<dbReference type="InterPro" id="IPR001214">
    <property type="entry name" value="SET_dom"/>
</dbReference>
<dbReference type="InterPro" id="IPR016177">
    <property type="entry name" value="DNA-bd_dom_sf"/>
</dbReference>
<evidence type="ECO:0000256" key="9">
    <source>
        <dbReference type="ARBA" id="ARBA00022737"/>
    </source>
</evidence>
<dbReference type="PROSITE" id="PS50982">
    <property type="entry name" value="MBD"/>
    <property type="match status" value="1"/>
</dbReference>
<dbReference type="SMART" id="SM00468">
    <property type="entry name" value="PreSET"/>
    <property type="match status" value="1"/>
</dbReference>
<evidence type="ECO:0000313" key="19">
    <source>
        <dbReference type="Proteomes" id="UP001642540"/>
    </source>
</evidence>
<keyword evidence="19" id="KW-1185">Reference proteome</keyword>